<proteinExistence type="predicted"/>
<dbReference type="EMBL" id="JXLB01000014">
    <property type="protein sequence ID" value="OJG80482.1"/>
    <property type="molecule type" value="Genomic_DNA"/>
</dbReference>
<dbReference type="Proteomes" id="UP000182152">
    <property type="component" value="Unassembled WGS sequence"/>
</dbReference>
<dbReference type="AlphaFoldDB" id="A0A1L8WI90"/>
<reference evidence="1 2" key="1">
    <citation type="submission" date="2014-12" db="EMBL/GenBank/DDBJ databases">
        <title>Draft genome sequences of 29 type strains of Enterococci.</title>
        <authorList>
            <person name="Zhong Z."/>
            <person name="Sun Z."/>
            <person name="Liu W."/>
            <person name="Zhang W."/>
            <person name="Zhang H."/>
        </authorList>
    </citation>
    <scope>NUCLEOTIDE SEQUENCE [LARGE SCALE GENOMIC DNA]</scope>
    <source>
        <strain evidence="1 2">DSM 15687</strain>
    </source>
</reference>
<sequence length="43" mass="5212">MFSWCLWFVFSLHSREGRKMEKRISKAVKVERVGSMAKIEMYE</sequence>
<evidence type="ECO:0000313" key="2">
    <source>
        <dbReference type="Proteomes" id="UP000182152"/>
    </source>
</evidence>
<keyword evidence="2" id="KW-1185">Reference proteome</keyword>
<gene>
    <name evidence="1" type="ORF">RV14_GL000544</name>
</gene>
<organism evidence="1 2">
    <name type="scientific">Enterococcus ratti</name>
    <dbReference type="NCBI Taxonomy" id="150033"/>
    <lineage>
        <taxon>Bacteria</taxon>
        <taxon>Bacillati</taxon>
        <taxon>Bacillota</taxon>
        <taxon>Bacilli</taxon>
        <taxon>Lactobacillales</taxon>
        <taxon>Enterococcaceae</taxon>
        <taxon>Enterococcus</taxon>
    </lineage>
</organism>
<accession>A0A1L8WI90</accession>
<evidence type="ECO:0000313" key="1">
    <source>
        <dbReference type="EMBL" id="OJG80482.1"/>
    </source>
</evidence>
<protein>
    <submittedName>
        <fullName evidence="1">Uncharacterized protein</fullName>
    </submittedName>
</protein>
<comment type="caution">
    <text evidence="1">The sequence shown here is derived from an EMBL/GenBank/DDBJ whole genome shotgun (WGS) entry which is preliminary data.</text>
</comment>
<name>A0A1L8WI90_9ENTE</name>